<protein>
    <submittedName>
        <fullName evidence="2">Uncharacterized protein</fullName>
    </submittedName>
</protein>
<dbReference type="Proteomes" id="UP000092555">
    <property type="component" value="Unassembled WGS sequence"/>
</dbReference>
<accession>A0A1A0HGX7</accession>
<organism evidence="2 3">
    <name type="scientific">Metschnikowia bicuspidata var. bicuspidata NRRL YB-4993</name>
    <dbReference type="NCBI Taxonomy" id="869754"/>
    <lineage>
        <taxon>Eukaryota</taxon>
        <taxon>Fungi</taxon>
        <taxon>Dikarya</taxon>
        <taxon>Ascomycota</taxon>
        <taxon>Saccharomycotina</taxon>
        <taxon>Pichiomycetes</taxon>
        <taxon>Metschnikowiaceae</taxon>
        <taxon>Metschnikowia</taxon>
    </lineage>
</organism>
<keyword evidence="3" id="KW-1185">Reference proteome</keyword>
<feature type="region of interest" description="Disordered" evidence="1">
    <location>
        <begin position="1"/>
        <end position="44"/>
    </location>
</feature>
<feature type="compositionally biased region" description="Polar residues" evidence="1">
    <location>
        <begin position="20"/>
        <end position="44"/>
    </location>
</feature>
<dbReference type="AlphaFoldDB" id="A0A1A0HGX7"/>
<dbReference type="RefSeq" id="XP_018713584.1">
    <property type="nucleotide sequence ID" value="XM_018859483.1"/>
</dbReference>
<comment type="caution">
    <text evidence="2">The sequence shown here is derived from an EMBL/GenBank/DDBJ whole genome shotgun (WGS) entry which is preliminary data.</text>
</comment>
<gene>
    <name evidence="2" type="ORF">METBIDRAFT_99025</name>
</gene>
<name>A0A1A0HGX7_9ASCO</name>
<reference evidence="2 3" key="1">
    <citation type="submission" date="2016-05" db="EMBL/GenBank/DDBJ databases">
        <title>Comparative genomics of biotechnologically important yeasts.</title>
        <authorList>
            <consortium name="DOE Joint Genome Institute"/>
            <person name="Riley R."/>
            <person name="Haridas S."/>
            <person name="Wolfe K.H."/>
            <person name="Lopes M.R."/>
            <person name="Hittinger C.T."/>
            <person name="Goker M."/>
            <person name="Salamov A."/>
            <person name="Wisecaver J."/>
            <person name="Long T.M."/>
            <person name="Aerts A.L."/>
            <person name="Barry K."/>
            <person name="Choi C."/>
            <person name="Clum A."/>
            <person name="Coughlan A.Y."/>
            <person name="Deshpande S."/>
            <person name="Douglass A.P."/>
            <person name="Hanson S.J."/>
            <person name="Klenk H.-P."/>
            <person name="LaButti K."/>
            <person name="Lapidus A."/>
            <person name="Lindquist E."/>
            <person name="Lipzen A."/>
            <person name="Meier-kolthoff J.P."/>
            <person name="Ohm R.A."/>
            <person name="Otillar R.P."/>
            <person name="Pangilinan J."/>
            <person name="Peng Y."/>
            <person name="Rokas A."/>
            <person name="Rosa C.A."/>
            <person name="Scheuner C."/>
            <person name="Sibirny A.A."/>
            <person name="Slot J.C."/>
            <person name="Stielow J.B."/>
            <person name="Sun H."/>
            <person name="Kurtzman C.P."/>
            <person name="Blackwell M."/>
            <person name="Grigoriev I.V."/>
            <person name="Jeffries T.W."/>
        </authorList>
    </citation>
    <scope>NUCLEOTIDE SEQUENCE [LARGE SCALE GENOMIC DNA]</scope>
    <source>
        <strain evidence="2 3">NRRL YB-4993</strain>
    </source>
</reference>
<dbReference type="GeneID" id="30032458"/>
<dbReference type="EMBL" id="LXTC01000001">
    <property type="protein sequence ID" value="OBA23103.1"/>
    <property type="molecule type" value="Genomic_DNA"/>
</dbReference>
<evidence type="ECO:0000313" key="3">
    <source>
        <dbReference type="Proteomes" id="UP000092555"/>
    </source>
</evidence>
<proteinExistence type="predicted"/>
<evidence type="ECO:0000256" key="1">
    <source>
        <dbReference type="SAM" id="MobiDB-lite"/>
    </source>
</evidence>
<evidence type="ECO:0000313" key="2">
    <source>
        <dbReference type="EMBL" id="OBA23103.1"/>
    </source>
</evidence>
<sequence>MPTQGRCKPTGAGRNKQRAQKTQITGNQKKPRIPQNSESCQNPDLQKSDILDVRAIRPSPKKKSAEVRAAHPAPTFRAMAPDFIGWTFPPHSYIRAFWHPQIFAALFSQAWILNQIYVFFLGSHF</sequence>